<feature type="coiled-coil region" evidence="1">
    <location>
        <begin position="292"/>
        <end position="326"/>
    </location>
</feature>
<feature type="region of interest" description="Disordered" evidence="2">
    <location>
        <begin position="806"/>
        <end position="836"/>
    </location>
</feature>
<organism evidence="3 4">
    <name type="scientific">Symbiodinium microadriaticum</name>
    <name type="common">Dinoflagellate</name>
    <name type="synonym">Zooxanthella microadriatica</name>
    <dbReference type="NCBI Taxonomy" id="2951"/>
    <lineage>
        <taxon>Eukaryota</taxon>
        <taxon>Sar</taxon>
        <taxon>Alveolata</taxon>
        <taxon>Dinophyceae</taxon>
        <taxon>Suessiales</taxon>
        <taxon>Symbiodiniaceae</taxon>
        <taxon>Symbiodinium</taxon>
    </lineage>
</organism>
<feature type="compositionally biased region" description="Low complexity" evidence="2">
    <location>
        <begin position="500"/>
        <end position="512"/>
    </location>
</feature>
<dbReference type="InterPro" id="IPR036691">
    <property type="entry name" value="Endo/exonu/phosph_ase_sf"/>
</dbReference>
<dbReference type="OrthoDB" id="418719at2759"/>
<dbReference type="Proteomes" id="UP000186817">
    <property type="component" value="Unassembled WGS sequence"/>
</dbReference>
<feature type="region of interest" description="Disordered" evidence="2">
    <location>
        <begin position="376"/>
        <end position="572"/>
    </location>
</feature>
<keyword evidence="1" id="KW-0175">Coiled coil</keyword>
<dbReference type="EMBL" id="LSRX01000319">
    <property type="protein sequence ID" value="OLQ00696.1"/>
    <property type="molecule type" value="Genomic_DNA"/>
</dbReference>
<feature type="compositionally biased region" description="Low complexity" evidence="2">
    <location>
        <begin position="436"/>
        <end position="449"/>
    </location>
</feature>
<evidence type="ECO:0000313" key="4">
    <source>
        <dbReference type="Proteomes" id="UP000186817"/>
    </source>
</evidence>
<gene>
    <name evidence="3" type="ORF">AK812_SmicGene16613</name>
</gene>
<comment type="caution">
    <text evidence="3">The sequence shown here is derived from an EMBL/GenBank/DDBJ whole genome shotgun (WGS) entry which is preliminary data.</text>
</comment>
<feature type="compositionally biased region" description="Polar residues" evidence="2">
    <location>
        <begin position="249"/>
        <end position="262"/>
    </location>
</feature>
<feature type="compositionally biased region" description="Low complexity" evidence="2">
    <location>
        <begin position="736"/>
        <end position="755"/>
    </location>
</feature>
<evidence type="ECO:0000313" key="3">
    <source>
        <dbReference type="EMBL" id="OLQ00696.1"/>
    </source>
</evidence>
<feature type="region of interest" description="Disordered" evidence="2">
    <location>
        <begin position="84"/>
        <end position="108"/>
    </location>
</feature>
<evidence type="ECO:0000256" key="1">
    <source>
        <dbReference type="SAM" id="Coils"/>
    </source>
</evidence>
<reference evidence="3 4" key="1">
    <citation type="submission" date="2016-02" db="EMBL/GenBank/DDBJ databases">
        <title>Genome analysis of coral dinoflagellate symbionts highlights evolutionary adaptations to a symbiotic lifestyle.</title>
        <authorList>
            <person name="Aranda M."/>
            <person name="Li Y."/>
            <person name="Liew Y.J."/>
            <person name="Baumgarten S."/>
            <person name="Simakov O."/>
            <person name="Wilson M."/>
            <person name="Piel J."/>
            <person name="Ashoor H."/>
            <person name="Bougouffa S."/>
            <person name="Bajic V.B."/>
            <person name="Ryu T."/>
            <person name="Ravasi T."/>
            <person name="Bayer T."/>
            <person name="Micklem G."/>
            <person name="Kim H."/>
            <person name="Bhak J."/>
            <person name="Lajeunesse T.C."/>
            <person name="Voolstra C.R."/>
        </authorList>
    </citation>
    <scope>NUCLEOTIDE SEQUENCE [LARGE SCALE GENOMIC DNA]</scope>
    <source>
        <strain evidence="3 4">CCMP2467</strain>
    </source>
</reference>
<name>A0A1Q9DZT7_SYMMI</name>
<sequence>MTMTFTATADALRQLTKLILYARSNIATLFRDMSEDEYNFDPERVAELLQRGILTGETPPEEVPQFAVLPEALVDDSPFAPLRARTRRKSEGMSPEDDSPQGGKERTTTVHLDEQEKLAYVKKSGFDGKKHASGNIFLPEQNPEINLRCARERQTHLHLRTRSKVRLQLRLGLPVGRRKRLVVDTHHSAPRHPSMGRGGRAQQERAQAEWAREWADPQSVRYWRGSWGRRDSAQETSFPRYDSTAWPATEQSTKGKGKQQGSWDRETSPGGQLVPDMQELLNHTRPMWRRSKKAYLEESQRHNKDLQRVTEDLAKAIAAQDEARERIRVMAYYLSEGIPPPVSGPQEDTSWEDMMEQMQMERDQDGPRAVLERAMAAGREQKGGPVPMQTEPEGGRTHPLPTAAPASTPHFGAACPSTPPQRTAGPEASTPPGTDKPTYTKIPTRTTRTSEPYLASPENTAAGACGTHAGVGNSPDHMRHPEPRQAEAPIGPPSDGGLAGKLAAKRAGTALKPFGTKAPKKAGAETVHQSKETHPVPVHHIPDGEEAAEGPDFLREPSPGDPETSGYQTPKAPNICIGGSGTEAKVSDPALTRPLHCLRLGLPPRWGLCDDQSSCTRCPVAGGQVAILFDLTRVDPSCTLMCSFPIKDLEVQGELSTFVIAVAEVPSPAMTGVKPHFLLLHYPSVHLPAVIALLGLSTPAAMRIGVHGGEREGDDIRIRGNTTLRLFAEERPVPTTPEDTSESSSSEQVEVRFSSDTSPARGPLYGQAPEGRLDVECDLAVGYANWGEQPDLPPLSASLLDSTLPAGHSWNIGAEEDEHPAPDNETEPPVPADQDMEAERPAAAPSTLLNALVYIPDYVPEVLEVRVDLPIGIRDFVDVVQQLRFADQIAGFPHLCPVTPQPLCEMAIFVAAPTWLTDLVVVLMDCRLTQSGLFARTVHSRLNRESILVAAGFRHDDAISVHIEGRIRPLGIDERVALTHGHTIHFVPRYTDVPRCFELADMLLTSQGWDPEAPMPGIQSHLNSHFLILSDAGPFTLAITPRSFVDFKGVVAEAVGVAEHRLYTKVSVPQIKECFAAFGAAASTRGSGGLDRAREATRLLGGPWPFPPYRWPILVQEEEADPMDVDTDERFMVDISVYLLTPDYTAEHLPLTVQLPQTLQEIEELVQTCREADRRALFPTLIEVRPQPDPGWGIFLAVPAWASQRAVICCDLSFFDGRIIAVSVPPLTDSFSLCASVGLAPRAEVDIFLPGAAAPLPPGGEVFLQSGTCVAFVRPGQILVVAFAPDGPPQGRQLTSSEDTQQTVFCPAIQVPGATRGTVDLCHRLFLALAFVTVALPVLLQGDLGLSMLACGSFLVHRHRFPAVFLYAFACGSATTGDTAMAVQIGAKYGAPIEVRQAGEISGDPTSCAVHPVGELDIGQRLRTIATPCRASVPGPVMIDDHPAEDELPFSFAMDSLVTLLEESAWDTESRVFFEASTLLEVLFEHFGDPVVAGECENKFPPAGPPTLLLSEHFTGPPCHDVSSVALRLDTGATGALQVFTDGSFDGFSCLFGWNEGETMAPICRAAMQALLAGRPTVKSQVEATLRPEKWPVQEARSSVDTTYVSDTHVRTQAFFHPNDFLTVASGPRELLVRFSRAGTQILFICIHAPVGGSPEREKWWKELRHRIRRFSRNALVFLAGDFNTGFHYKIPLRVGDLVWSSAHGAPAGLEGILADQDLWIPSTFSQCHTGNHDTWLSPSGTTGARLDYFAVAASWFVPDNNSWVDTSLAEDVWIRHFAGIEDGEKIDPLQLVENCHLFQSEKDLDAYELTTGSLPTRTELEQSLRSTQTNRAIGLDRVPGELLHFAAGQVSVPLFQLFLKVSMRAAEPIQFKGGALFAIWKGTSFCDEAVAQVKQAGHLPVVPWSEGMLCSLQPVEPGLHTKEALDATWMDDATFLVVADTAAALPGAMATTGKAVLDACVSRALLPNVDRGKTELIAHVVGAGSRGVRKDLFSLPDASLAIPCKLWEGASIRLVPTYQHLGGFIHHDASLVRELRLKGRYCHMEQEHGVSTLTDLRLRNHAEHICSKSSVRNRRLDTGGSLQHDFVF</sequence>
<proteinExistence type="predicted"/>
<accession>A0A1Q9DZT7</accession>
<dbReference type="Gene3D" id="3.60.10.10">
    <property type="entry name" value="Endonuclease/exonuclease/phosphatase"/>
    <property type="match status" value="1"/>
</dbReference>
<keyword evidence="4" id="KW-1185">Reference proteome</keyword>
<feature type="compositionally biased region" description="Basic and acidic residues" evidence="2">
    <location>
        <begin position="476"/>
        <end position="485"/>
    </location>
</feature>
<protein>
    <submittedName>
        <fullName evidence="3">Uncharacterized protein</fullName>
    </submittedName>
</protein>
<evidence type="ECO:0000256" key="2">
    <source>
        <dbReference type="SAM" id="MobiDB-lite"/>
    </source>
</evidence>
<feature type="region of interest" description="Disordered" evidence="2">
    <location>
        <begin position="233"/>
        <end position="274"/>
    </location>
</feature>
<dbReference type="SUPFAM" id="SSF56219">
    <property type="entry name" value="DNase I-like"/>
    <property type="match status" value="1"/>
</dbReference>
<feature type="region of interest" description="Disordered" evidence="2">
    <location>
        <begin position="727"/>
        <end position="769"/>
    </location>
</feature>